<dbReference type="AlphaFoldDB" id="A0A502LNY1"/>
<evidence type="ECO:0000256" key="1">
    <source>
        <dbReference type="SAM" id="Coils"/>
    </source>
</evidence>
<feature type="coiled-coil region" evidence="1">
    <location>
        <begin position="79"/>
        <end position="109"/>
    </location>
</feature>
<dbReference type="EMBL" id="SDPB01000004">
    <property type="protein sequence ID" value="TPH24534.1"/>
    <property type="molecule type" value="Genomic_DNA"/>
</dbReference>
<organism evidence="3 4">
    <name type="scientific">Haemophilus haemolyticus</name>
    <dbReference type="NCBI Taxonomy" id="726"/>
    <lineage>
        <taxon>Bacteria</taxon>
        <taxon>Pseudomonadati</taxon>
        <taxon>Pseudomonadota</taxon>
        <taxon>Gammaproteobacteria</taxon>
        <taxon>Pasteurellales</taxon>
        <taxon>Pasteurellaceae</taxon>
        <taxon>Haemophilus</taxon>
    </lineage>
</organism>
<dbReference type="InterPro" id="IPR025484">
    <property type="entry name" value="DUF4376"/>
</dbReference>
<proteinExistence type="predicted"/>
<reference evidence="3 4" key="1">
    <citation type="submission" date="2019-01" db="EMBL/GenBank/DDBJ databases">
        <title>Comparative genomic analysis identifies haemin-independent Haemophilus haemolyticus: a formal re-classification of Haemophilus intermedius.</title>
        <authorList>
            <person name="Harris T.M."/>
            <person name="Price E.P."/>
            <person name="Sarovich D.S."/>
            <person name="Norskov-Lauritsen N."/>
            <person name="Beissbarth J."/>
            <person name="Chang A.B."/>
            <person name="Smith-Vaughan H.C."/>
        </authorList>
    </citation>
    <scope>NUCLEOTIDE SEQUENCE [LARGE SCALE GENOMIC DNA]</scope>
    <source>
        <strain evidence="3 4">60824 B Hi-4</strain>
    </source>
</reference>
<dbReference type="Pfam" id="PF14301">
    <property type="entry name" value="DUF4376"/>
    <property type="match status" value="1"/>
</dbReference>
<evidence type="ECO:0000313" key="4">
    <source>
        <dbReference type="Proteomes" id="UP000316888"/>
    </source>
</evidence>
<comment type="caution">
    <text evidence="3">The sequence shown here is derived from an EMBL/GenBank/DDBJ whole genome shotgun (WGS) entry which is preliminary data.</text>
</comment>
<dbReference type="Proteomes" id="UP000316888">
    <property type="component" value="Unassembled WGS sequence"/>
</dbReference>
<keyword evidence="1" id="KW-0175">Coiled coil</keyword>
<sequence length="220" mass="25067">MIKANAKCHQFFMYKAKFKERQVYFDSDRNSFLIEGIDEIPINAIKVNDTQAEEMMRQVEQGAVIFIDNGQLKITVNVNQLNESQNERIEEEREQIRQAINAKRDQIDASGVFVPQLGKWIDSDDKAYQNILGVKASFDLLGDMNIEWTWADNTSSTINRQTLAVIVGALLQARQANHANAIKHKEAVMLADNPLEYNYSAGWTKTYVDFITEDANGESK</sequence>
<evidence type="ECO:0000259" key="2">
    <source>
        <dbReference type="Pfam" id="PF14301"/>
    </source>
</evidence>
<name>A0A502LNY1_HAEHA</name>
<accession>A0A502LNY1</accession>
<gene>
    <name evidence="3" type="ORF">EUX48_02855</name>
</gene>
<evidence type="ECO:0000313" key="3">
    <source>
        <dbReference type="EMBL" id="TPH24534.1"/>
    </source>
</evidence>
<protein>
    <submittedName>
        <fullName evidence="3">DUF4376 domain-containing protein</fullName>
    </submittedName>
</protein>
<feature type="domain" description="DUF4376" evidence="2">
    <location>
        <begin position="92"/>
        <end position="200"/>
    </location>
</feature>